<accession>A0A412G6D6</accession>
<dbReference type="EMBL" id="QRUP01000001">
    <property type="protein sequence ID" value="RGR76861.1"/>
    <property type="molecule type" value="Genomic_DNA"/>
</dbReference>
<evidence type="ECO:0000313" key="2">
    <source>
        <dbReference type="Proteomes" id="UP000284178"/>
    </source>
</evidence>
<organism evidence="1 2">
    <name type="scientific">Holdemania filiformis</name>
    <dbReference type="NCBI Taxonomy" id="61171"/>
    <lineage>
        <taxon>Bacteria</taxon>
        <taxon>Bacillati</taxon>
        <taxon>Bacillota</taxon>
        <taxon>Erysipelotrichia</taxon>
        <taxon>Erysipelotrichales</taxon>
        <taxon>Erysipelotrichaceae</taxon>
        <taxon>Holdemania</taxon>
    </lineage>
</organism>
<dbReference type="Proteomes" id="UP000284178">
    <property type="component" value="Unassembled WGS sequence"/>
</dbReference>
<proteinExistence type="predicted"/>
<name>A0A412G6D6_9FIRM</name>
<reference evidence="1 2" key="1">
    <citation type="submission" date="2018-08" db="EMBL/GenBank/DDBJ databases">
        <title>A genome reference for cultivated species of the human gut microbiota.</title>
        <authorList>
            <person name="Zou Y."/>
            <person name="Xue W."/>
            <person name="Luo G."/>
        </authorList>
    </citation>
    <scope>NUCLEOTIDE SEQUENCE [LARGE SCALE GENOMIC DNA]</scope>
    <source>
        <strain evidence="1 2">AF24-29</strain>
    </source>
</reference>
<dbReference type="GeneID" id="83013947"/>
<evidence type="ECO:0000313" key="1">
    <source>
        <dbReference type="EMBL" id="RGR76861.1"/>
    </source>
</evidence>
<keyword evidence="2" id="KW-1185">Reference proteome</keyword>
<dbReference type="AlphaFoldDB" id="A0A412G6D6"/>
<sequence length="139" mass="16181">MCEIGDIIVVRNYLTEDGNRSFRHSFIVVEDQGGDIFGFSYDFVANVMSSIKDEKHKEKKIRFIENLFIKSDDMLVENSNHKDAYIKADQLYYFDKNKTDYIVIGKAVQEVMDELMKLLEILDEKGKLKVIIENLKESA</sequence>
<dbReference type="RefSeq" id="WP_117892454.1">
    <property type="nucleotide sequence ID" value="NZ_CABJCV010000001.1"/>
</dbReference>
<protein>
    <submittedName>
        <fullName evidence="1">Uncharacterized protein</fullName>
    </submittedName>
</protein>
<gene>
    <name evidence="1" type="ORF">DWY25_00790</name>
</gene>
<comment type="caution">
    <text evidence="1">The sequence shown here is derived from an EMBL/GenBank/DDBJ whole genome shotgun (WGS) entry which is preliminary data.</text>
</comment>